<dbReference type="AlphaFoldDB" id="A0A3N6WRH9"/>
<keyword evidence="5 8" id="KW-0812">Transmembrane</keyword>
<evidence type="ECO:0000259" key="9">
    <source>
        <dbReference type="PROSITE" id="PS50850"/>
    </source>
</evidence>
<dbReference type="PANTHER" id="PTHR43271">
    <property type="entry name" value="BLL2771 PROTEIN"/>
    <property type="match status" value="1"/>
</dbReference>
<dbReference type="GO" id="GO:0005886">
    <property type="term" value="C:plasma membrane"/>
    <property type="evidence" value="ECO:0007669"/>
    <property type="project" value="UniProtKB-SubCell"/>
</dbReference>
<feature type="domain" description="Major facilitator superfamily (MFS) profile" evidence="9">
    <location>
        <begin position="13"/>
        <end position="395"/>
    </location>
</feature>
<evidence type="ECO:0000256" key="7">
    <source>
        <dbReference type="ARBA" id="ARBA00023136"/>
    </source>
</evidence>
<sequence>MTSAQGHRPGSAAYRRLNWAMLMAGIAAFGMLYSTQPLLPQIGDAFAVSPSSAALTVSAGTGGLAITVVLATWIGERVGRARVMRLGLVVAVVAQLVSTAMPTFELLIAARVVLGLALAGLVGVAMGHVGAEVHPAGLGQAMGLYVAGNSIGGVLGRLVTAGVSEFASWRLADAALGMCAAAATVAFIVLLPASDQVPRRHLPPQPRPDRAAWLRPQVWALALVPFLLMGGFVALYNYLTYRLVGPPFSLSPAVVGLVFLAYLAGSVTSAVAGHAADRIGRVRAITACLALMALGIVATLPDALWLVVLGLVVLTAGFFGAHAVASGWMPLVGRGLGPLASGVYVSAYYAGSSVLGAAVGIAWTHGGWSATAGTVLGLTALAGVCVVVVAARRIDP</sequence>
<feature type="transmembrane region" description="Helical" evidence="8">
    <location>
        <begin position="175"/>
        <end position="197"/>
    </location>
</feature>
<feature type="transmembrane region" description="Helical" evidence="8">
    <location>
        <begin position="343"/>
        <end position="364"/>
    </location>
</feature>
<feature type="transmembrane region" description="Helical" evidence="8">
    <location>
        <begin position="110"/>
        <end position="131"/>
    </location>
</feature>
<feature type="transmembrane region" description="Helical" evidence="8">
    <location>
        <begin position="17"/>
        <end position="33"/>
    </location>
</feature>
<dbReference type="PROSITE" id="PS50850">
    <property type="entry name" value="MFS"/>
    <property type="match status" value="1"/>
</dbReference>
<evidence type="ECO:0000256" key="4">
    <source>
        <dbReference type="ARBA" id="ARBA00022475"/>
    </source>
</evidence>
<evidence type="ECO:0000313" key="11">
    <source>
        <dbReference type="Proteomes" id="UP000275225"/>
    </source>
</evidence>
<protein>
    <submittedName>
        <fullName evidence="10">MFS transporter</fullName>
    </submittedName>
</protein>
<dbReference type="Gene3D" id="1.20.1250.20">
    <property type="entry name" value="MFS general substrate transporter like domains"/>
    <property type="match status" value="1"/>
</dbReference>
<dbReference type="CDD" id="cd17324">
    <property type="entry name" value="MFS_NepI_like"/>
    <property type="match status" value="1"/>
</dbReference>
<accession>A0A3N6WRH9</accession>
<feature type="transmembrane region" description="Helical" evidence="8">
    <location>
        <begin position="53"/>
        <end position="74"/>
    </location>
</feature>
<comment type="similarity">
    <text evidence="2">Belongs to the major facilitator superfamily.</text>
</comment>
<gene>
    <name evidence="10" type="ORF">EHW97_00840</name>
</gene>
<comment type="subcellular location">
    <subcellularLocation>
        <location evidence="1">Cell membrane</location>
        <topology evidence="1">Multi-pass membrane protein</topology>
    </subcellularLocation>
</comment>
<evidence type="ECO:0000256" key="8">
    <source>
        <dbReference type="SAM" id="Phobius"/>
    </source>
</evidence>
<organism evidence="10 11">
    <name type="scientific">Aeromicrobium camelliae</name>
    <dbReference type="NCBI Taxonomy" id="1538144"/>
    <lineage>
        <taxon>Bacteria</taxon>
        <taxon>Bacillati</taxon>
        <taxon>Actinomycetota</taxon>
        <taxon>Actinomycetes</taxon>
        <taxon>Propionibacteriales</taxon>
        <taxon>Nocardioidaceae</taxon>
        <taxon>Aeromicrobium</taxon>
    </lineage>
</organism>
<keyword evidence="4" id="KW-1003">Cell membrane</keyword>
<feature type="transmembrane region" description="Helical" evidence="8">
    <location>
        <begin position="143"/>
        <end position="163"/>
    </location>
</feature>
<feature type="transmembrane region" description="Helical" evidence="8">
    <location>
        <begin position="370"/>
        <end position="391"/>
    </location>
</feature>
<evidence type="ECO:0000256" key="5">
    <source>
        <dbReference type="ARBA" id="ARBA00022692"/>
    </source>
</evidence>
<keyword evidence="6 8" id="KW-1133">Transmembrane helix</keyword>
<dbReference type="Proteomes" id="UP000275225">
    <property type="component" value="Unassembled WGS sequence"/>
</dbReference>
<keyword evidence="3" id="KW-0813">Transport</keyword>
<evidence type="ECO:0000313" key="10">
    <source>
        <dbReference type="EMBL" id="RQN10076.1"/>
    </source>
</evidence>
<feature type="transmembrane region" description="Helical" evidence="8">
    <location>
        <begin position="284"/>
        <end position="300"/>
    </location>
</feature>
<comment type="caution">
    <text evidence="10">The sequence shown here is derived from an EMBL/GenBank/DDBJ whole genome shotgun (WGS) entry which is preliminary data.</text>
</comment>
<dbReference type="PANTHER" id="PTHR43271:SF1">
    <property type="entry name" value="INNER MEMBRANE TRANSPORT PROTEIN YNFM"/>
    <property type="match status" value="1"/>
</dbReference>
<feature type="transmembrane region" description="Helical" evidence="8">
    <location>
        <begin position="250"/>
        <end position="272"/>
    </location>
</feature>
<keyword evidence="11" id="KW-1185">Reference proteome</keyword>
<dbReference type="EMBL" id="RQJX01000001">
    <property type="protein sequence ID" value="RQN10076.1"/>
    <property type="molecule type" value="Genomic_DNA"/>
</dbReference>
<reference evidence="10 11" key="1">
    <citation type="submission" date="2018-11" db="EMBL/GenBank/DDBJ databases">
        <authorList>
            <person name="Li F."/>
        </authorList>
    </citation>
    <scope>NUCLEOTIDE SEQUENCE [LARGE SCALE GENOMIC DNA]</scope>
    <source>
        <strain evidence="10 11">YS17T</strain>
    </source>
</reference>
<dbReference type="InterPro" id="IPR036259">
    <property type="entry name" value="MFS_trans_sf"/>
</dbReference>
<evidence type="ECO:0000256" key="2">
    <source>
        <dbReference type="ARBA" id="ARBA00008335"/>
    </source>
</evidence>
<evidence type="ECO:0000256" key="1">
    <source>
        <dbReference type="ARBA" id="ARBA00004651"/>
    </source>
</evidence>
<keyword evidence="7 8" id="KW-0472">Membrane</keyword>
<evidence type="ECO:0000256" key="6">
    <source>
        <dbReference type="ARBA" id="ARBA00022989"/>
    </source>
</evidence>
<proteinExistence type="inferred from homology"/>
<name>A0A3N6WRH9_9ACTN</name>
<dbReference type="OrthoDB" id="63984at2"/>
<dbReference type="SUPFAM" id="SSF103473">
    <property type="entry name" value="MFS general substrate transporter"/>
    <property type="match status" value="1"/>
</dbReference>
<feature type="transmembrane region" description="Helical" evidence="8">
    <location>
        <begin position="218"/>
        <end position="238"/>
    </location>
</feature>
<evidence type="ECO:0000256" key="3">
    <source>
        <dbReference type="ARBA" id="ARBA00022448"/>
    </source>
</evidence>
<dbReference type="RefSeq" id="WP_124235272.1">
    <property type="nucleotide sequence ID" value="NZ_JBHUFI010000007.1"/>
</dbReference>
<dbReference type="GO" id="GO:0022857">
    <property type="term" value="F:transmembrane transporter activity"/>
    <property type="evidence" value="ECO:0007669"/>
    <property type="project" value="InterPro"/>
</dbReference>
<dbReference type="InterPro" id="IPR011701">
    <property type="entry name" value="MFS"/>
</dbReference>
<feature type="transmembrane region" description="Helical" evidence="8">
    <location>
        <begin position="306"/>
        <end position="331"/>
    </location>
</feature>
<dbReference type="InterPro" id="IPR020846">
    <property type="entry name" value="MFS_dom"/>
</dbReference>
<dbReference type="Pfam" id="PF07690">
    <property type="entry name" value="MFS_1"/>
    <property type="match status" value="1"/>
</dbReference>
<feature type="transmembrane region" description="Helical" evidence="8">
    <location>
        <begin position="86"/>
        <end position="104"/>
    </location>
</feature>